<protein>
    <recommendedName>
        <fullName evidence="3">TATA-binding protein-associated phosphoprotein</fullName>
    </recommendedName>
</protein>
<dbReference type="EMBL" id="BAAFRS010000378">
    <property type="protein sequence ID" value="GAB1228155.1"/>
    <property type="molecule type" value="Genomic_DNA"/>
</dbReference>
<accession>A0ABQ0DZA0</accession>
<sequence>MTSNQINTSVKQQNKYQIYKNYQVYQESILIKLLLPYCDVVFGKPSKRTTTTLQFLNIKELKFKNYSINITEYIERRCKEIIEMERRKGVKEKTSLRRYENNKFTECLHLLMDILNEFGYFFNTTKSQGKNGIAKSETIQQIFYNGSFMFNREQVELFGKNYYISLFQSINENSNLVITNNSFSFH</sequence>
<evidence type="ECO:0000313" key="2">
    <source>
        <dbReference type="Proteomes" id="UP001628156"/>
    </source>
</evidence>
<keyword evidence="2" id="KW-1185">Reference proteome</keyword>
<dbReference type="Proteomes" id="UP001628156">
    <property type="component" value="Unassembled WGS sequence"/>
</dbReference>
<organism evidence="1 2">
    <name type="scientific">Entamoeba nuttalli</name>
    <dbReference type="NCBI Taxonomy" id="412467"/>
    <lineage>
        <taxon>Eukaryota</taxon>
        <taxon>Amoebozoa</taxon>
        <taxon>Evosea</taxon>
        <taxon>Archamoebae</taxon>
        <taxon>Mastigamoebida</taxon>
        <taxon>Entamoebidae</taxon>
        <taxon>Entamoeba</taxon>
    </lineage>
</organism>
<reference evidence="1 2" key="1">
    <citation type="journal article" date="2019" name="PLoS Negl. Trop. Dis.">
        <title>Whole genome sequencing of Entamoeba nuttalli reveals mammalian host-related molecular signatures and a novel octapeptide-repeat surface protein.</title>
        <authorList>
            <person name="Tanaka M."/>
            <person name="Makiuchi T."/>
            <person name="Komiyama T."/>
            <person name="Shiina T."/>
            <person name="Osaki K."/>
            <person name="Tachibana H."/>
        </authorList>
    </citation>
    <scope>NUCLEOTIDE SEQUENCE [LARGE SCALE GENOMIC DNA]</scope>
    <source>
        <strain evidence="1 2">P19-061405</strain>
    </source>
</reference>
<gene>
    <name evidence="1" type="ORF">ENUP19_0378G0036</name>
</gene>
<comment type="caution">
    <text evidence="1">The sequence shown here is derived from an EMBL/GenBank/DDBJ whole genome shotgun (WGS) entry which is preliminary data.</text>
</comment>
<name>A0ABQ0DZA0_9EUKA</name>
<evidence type="ECO:0000313" key="1">
    <source>
        <dbReference type="EMBL" id="GAB1228155.1"/>
    </source>
</evidence>
<evidence type="ECO:0008006" key="3">
    <source>
        <dbReference type="Google" id="ProtNLM"/>
    </source>
</evidence>
<proteinExistence type="predicted"/>